<comment type="caution">
    <text evidence="7">The sequence shown here is derived from an EMBL/GenBank/DDBJ whole genome shotgun (WGS) entry which is preliminary data.</text>
</comment>
<keyword evidence="4" id="KW-0539">Nucleus</keyword>
<dbReference type="Pfam" id="PF00400">
    <property type="entry name" value="WD40"/>
    <property type="match status" value="1"/>
</dbReference>
<dbReference type="PROSITE" id="PS00678">
    <property type="entry name" value="WD_REPEATS_1"/>
    <property type="match status" value="1"/>
</dbReference>
<dbReference type="InterPro" id="IPR036322">
    <property type="entry name" value="WD40_repeat_dom_sf"/>
</dbReference>
<organism evidence="7 8">
    <name type="scientific">Seiridium unicorne</name>
    <dbReference type="NCBI Taxonomy" id="138068"/>
    <lineage>
        <taxon>Eukaryota</taxon>
        <taxon>Fungi</taxon>
        <taxon>Dikarya</taxon>
        <taxon>Ascomycota</taxon>
        <taxon>Pezizomycotina</taxon>
        <taxon>Sordariomycetes</taxon>
        <taxon>Xylariomycetidae</taxon>
        <taxon>Amphisphaeriales</taxon>
        <taxon>Sporocadaceae</taxon>
        <taxon>Seiridium</taxon>
    </lineage>
</organism>
<dbReference type="InterPro" id="IPR015943">
    <property type="entry name" value="WD40/YVTN_repeat-like_dom_sf"/>
</dbReference>
<dbReference type="PROSITE" id="PS50294">
    <property type="entry name" value="WD_REPEATS_REGION"/>
    <property type="match status" value="1"/>
</dbReference>
<gene>
    <name evidence="7" type="ORF">SUNI508_03510</name>
</gene>
<dbReference type="InterPro" id="IPR001680">
    <property type="entry name" value="WD40_rpt"/>
</dbReference>
<keyword evidence="3" id="KW-0677">Repeat</keyword>
<evidence type="ECO:0000256" key="2">
    <source>
        <dbReference type="ARBA" id="ARBA00022574"/>
    </source>
</evidence>
<reference evidence="7 8" key="1">
    <citation type="journal article" date="2024" name="J. Plant Pathol.">
        <title>Sequence and assembly of the genome of Seiridium unicorne, isolate CBS 538.82, causal agent of cypress canker disease.</title>
        <authorList>
            <person name="Scali E."/>
            <person name="Rocca G.D."/>
            <person name="Danti R."/>
            <person name="Garbelotto M."/>
            <person name="Barberini S."/>
            <person name="Baroncelli R."/>
            <person name="Emiliani G."/>
        </authorList>
    </citation>
    <scope>NUCLEOTIDE SEQUENCE [LARGE SCALE GENOMIC DNA]</scope>
    <source>
        <strain evidence="7 8">BM-138-508</strain>
    </source>
</reference>
<evidence type="ECO:0000256" key="5">
    <source>
        <dbReference type="PROSITE-ProRule" id="PRU00221"/>
    </source>
</evidence>
<keyword evidence="8" id="KW-1185">Reference proteome</keyword>
<accession>A0ABR2VDQ9</accession>
<feature type="region of interest" description="Disordered" evidence="6">
    <location>
        <begin position="127"/>
        <end position="157"/>
    </location>
</feature>
<evidence type="ECO:0000256" key="6">
    <source>
        <dbReference type="SAM" id="MobiDB-lite"/>
    </source>
</evidence>
<protein>
    <submittedName>
        <fullName evidence="7">WD40-repeat-containing domain protein</fullName>
    </submittedName>
</protein>
<dbReference type="InterPro" id="IPR045183">
    <property type="entry name" value="Ebi-like"/>
</dbReference>
<comment type="subcellular location">
    <subcellularLocation>
        <location evidence="1">Nucleus</location>
    </subcellularLocation>
</comment>
<dbReference type="InterPro" id="IPR019775">
    <property type="entry name" value="WD40_repeat_CS"/>
</dbReference>
<dbReference type="SUPFAM" id="SSF50978">
    <property type="entry name" value="WD40 repeat-like"/>
    <property type="match status" value="1"/>
</dbReference>
<dbReference type="Gene3D" id="2.130.10.10">
    <property type="entry name" value="YVTN repeat-like/Quinoprotein amine dehydrogenase"/>
    <property type="match status" value="1"/>
</dbReference>
<feature type="region of interest" description="Disordered" evidence="6">
    <location>
        <begin position="188"/>
        <end position="294"/>
    </location>
</feature>
<dbReference type="Gene3D" id="1.20.960.30">
    <property type="match status" value="1"/>
</dbReference>
<feature type="compositionally biased region" description="Low complexity" evidence="6">
    <location>
        <begin position="130"/>
        <end position="149"/>
    </location>
</feature>
<dbReference type="EMBL" id="JARVKF010000035">
    <property type="protein sequence ID" value="KAK9424634.1"/>
    <property type="molecule type" value="Genomic_DNA"/>
</dbReference>
<dbReference type="PANTHER" id="PTHR22846:SF2">
    <property type="entry name" value="F-BOX-LIKE_WD REPEAT-CONTAINING PROTEIN EBI"/>
    <property type="match status" value="1"/>
</dbReference>
<feature type="repeat" description="WD" evidence="5">
    <location>
        <begin position="569"/>
        <end position="611"/>
    </location>
</feature>
<dbReference type="PROSITE" id="PS50082">
    <property type="entry name" value="WD_REPEATS_2"/>
    <property type="match status" value="1"/>
</dbReference>
<keyword evidence="2 5" id="KW-0853">WD repeat</keyword>
<dbReference type="Proteomes" id="UP001408356">
    <property type="component" value="Unassembled WGS sequence"/>
</dbReference>
<evidence type="ECO:0000313" key="8">
    <source>
        <dbReference type="Proteomes" id="UP001408356"/>
    </source>
</evidence>
<name>A0ABR2VDQ9_9PEZI</name>
<proteinExistence type="predicted"/>
<evidence type="ECO:0000256" key="1">
    <source>
        <dbReference type="ARBA" id="ARBA00004123"/>
    </source>
</evidence>
<feature type="compositionally biased region" description="Acidic residues" evidence="6">
    <location>
        <begin position="201"/>
        <end position="215"/>
    </location>
</feature>
<evidence type="ECO:0000313" key="7">
    <source>
        <dbReference type="EMBL" id="KAK9424634.1"/>
    </source>
</evidence>
<dbReference type="SMART" id="SM00320">
    <property type="entry name" value="WD40"/>
    <property type="match status" value="6"/>
</dbReference>
<sequence length="709" mass="77742">MHDVFSALGFPVGTRCTADVLVENGKIHRSRGAEEALLLARRGQAAGAGVYWALSPHSNPSHVELSSMLNIEQADYRETAVKFQKEWHKTEPHRQLDFARHVQSHALINVLNKGLLYNSLEREFTRSQEEQQQQQQQQQQLQQQQQQQQRRGADNPVQVPQENAAAAVVAEAMQVGVFGPLVAQASHPAPAAALEEKEHDPEEDADGEVETIEEIENTRKRQIDRPQQALVNGGSPAKRPRLSNGYENGVDAATDPMELDGQHQHGGDNHAYPSPLEGEQAPTPIPRTDGPEQGTQVEKVLELAPETVFIPLGTDDTSISSPLATAPRGNGENAPVLLHCQWNPLDPTILAAGGTDALARIWTISRATTADQHQDPASNHVNGTVPPFHSLIEDGIDPKSNVTAMAWSWDGQAIAIATDASTKGRISVWDVHGSLTQHYEVPEAPVIKLRWSPGNTSVLAVAPEGNDALITVYPITAFSSMSYVVKDHSTELDVAWVNETDFLLCGGQLLMSLRCDHETSTIGETKRFEAREGDSLTQVHFDWRATLAATCGEKGFVDIWDQTGRRREIKAHDGPVTALAWQPLQTMPSEDERLIASAGEDGAIFIWNARSTDGKPKCSMTMGDPIVALSFTPDGAFIAGATHEKILVWKVGDHSIPRASWERVPHPGWSSPRMHSDTEDEEEHCLCWDATGQRLAFGVNSRLAIINFR</sequence>
<evidence type="ECO:0000256" key="4">
    <source>
        <dbReference type="ARBA" id="ARBA00023242"/>
    </source>
</evidence>
<dbReference type="PANTHER" id="PTHR22846">
    <property type="entry name" value="WD40 REPEAT PROTEIN"/>
    <property type="match status" value="1"/>
</dbReference>
<evidence type="ECO:0000256" key="3">
    <source>
        <dbReference type="ARBA" id="ARBA00022737"/>
    </source>
</evidence>